<evidence type="ECO:0000313" key="2">
    <source>
        <dbReference type="Proteomes" id="UP001409585"/>
    </source>
</evidence>
<gene>
    <name evidence="1" type="ORF">GCM10025791_20160</name>
</gene>
<organism evidence="1 2">
    <name type="scientific">Halioxenophilus aromaticivorans</name>
    <dbReference type="NCBI Taxonomy" id="1306992"/>
    <lineage>
        <taxon>Bacteria</taxon>
        <taxon>Pseudomonadati</taxon>
        <taxon>Pseudomonadota</taxon>
        <taxon>Gammaproteobacteria</taxon>
        <taxon>Alteromonadales</taxon>
        <taxon>Alteromonadaceae</taxon>
        <taxon>Halioxenophilus</taxon>
    </lineage>
</organism>
<comment type="caution">
    <text evidence="1">The sequence shown here is derived from an EMBL/GenBank/DDBJ whole genome shotgun (WGS) entry which is preliminary data.</text>
</comment>
<reference evidence="2" key="1">
    <citation type="journal article" date="2019" name="Int. J. Syst. Evol. Microbiol.">
        <title>The Global Catalogue of Microorganisms (GCM) 10K type strain sequencing project: providing services to taxonomists for standard genome sequencing and annotation.</title>
        <authorList>
            <consortium name="The Broad Institute Genomics Platform"/>
            <consortium name="The Broad Institute Genome Sequencing Center for Infectious Disease"/>
            <person name="Wu L."/>
            <person name="Ma J."/>
        </authorList>
    </citation>
    <scope>NUCLEOTIDE SEQUENCE [LARGE SCALE GENOMIC DNA]</scope>
    <source>
        <strain evidence="2">JCM 19134</strain>
    </source>
</reference>
<dbReference type="AlphaFoldDB" id="A0AAV3U2H7"/>
<protein>
    <submittedName>
        <fullName evidence="1">Uncharacterized protein</fullName>
    </submittedName>
</protein>
<evidence type="ECO:0000313" key="1">
    <source>
        <dbReference type="EMBL" id="GAA4941652.1"/>
    </source>
</evidence>
<keyword evidence="2" id="KW-1185">Reference proteome</keyword>
<sequence length="155" mass="17065">MAGIELGNWVLENNLDVEIVNTCASSCANHVFPAGKRKILNSDAVLLWHGSSFQPDIDALVQSGDQFAQEWRETETTFWKRIGLSPNIATCGLSQAPAFGRLLHLLRITSLKGFDYSIKDMHRFGLTGVDVSGGQWSGTTSGKFRGAFRAKFCKK</sequence>
<dbReference type="EMBL" id="BAABLX010000012">
    <property type="protein sequence ID" value="GAA4941652.1"/>
    <property type="molecule type" value="Genomic_DNA"/>
</dbReference>
<proteinExistence type="predicted"/>
<accession>A0AAV3U2H7</accession>
<dbReference type="Proteomes" id="UP001409585">
    <property type="component" value="Unassembled WGS sequence"/>
</dbReference>
<name>A0AAV3U2H7_9ALTE</name>